<keyword evidence="1" id="KW-0408">Iron</keyword>
<keyword evidence="1" id="KW-0560">Oxidoreductase</keyword>
<dbReference type="KEGG" id="rom:EI983_12805"/>
<dbReference type="GO" id="GO:0016491">
    <property type="term" value="F:oxidoreductase activity"/>
    <property type="evidence" value="ECO:0007669"/>
    <property type="project" value="UniProtKB-KW"/>
</dbReference>
<evidence type="ECO:0000313" key="3">
    <source>
        <dbReference type="EMBL" id="QGX99099.1"/>
    </source>
</evidence>
<dbReference type="Gene3D" id="2.60.120.620">
    <property type="entry name" value="q2cbj1_9rhob like domain"/>
    <property type="match status" value="1"/>
</dbReference>
<keyword evidence="1" id="KW-0479">Metal-binding</keyword>
<protein>
    <submittedName>
        <fullName evidence="3">2OG-Fe(II) oxygenase</fullName>
    </submittedName>
</protein>
<dbReference type="InterPro" id="IPR056470">
    <property type="entry name" value="BesD/HalB-like"/>
</dbReference>
<dbReference type="PROSITE" id="PS51471">
    <property type="entry name" value="FE2OG_OXY"/>
    <property type="match status" value="1"/>
</dbReference>
<reference evidence="4" key="1">
    <citation type="submission" date="2018-12" db="EMBL/GenBank/DDBJ databases">
        <title>Complete genome sequence of Roseovarius sp. MME-070.</title>
        <authorList>
            <person name="Nam Y.-D."/>
            <person name="Kang J."/>
            <person name="Chung W.-H."/>
            <person name="Park Y.S."/>
        </authorList>
    </citation>
    <scope>NUCLEOTIDE SEQUENCE [LARGE SCALE GENOMIC DNA]</scope>
    <source>
        <strain evidence="4">MME-070</strain>
    </source>
</reference>
<dbReference type="Pfam" id="PF23169">
    <property type="entry name" value="HalD"/>
    <property type="match status" value="1"/>
</dbReference>
<evidence type="ECO:0000313" key="4">
    <source>
        <dbReference type="Proteomes" id="UP000428330"/>
    </source>
</evidence>
<evidence type="ECO:0000259" key="2">
    <source>
        <dbReference type="PROSITE" id="PS51471"/>
    </source>
</evidence>
<comment type="similarity">
    <text evidence="1">Belongs to the iron/ascorbate-dependent oxidoreductase family.</text>
</comment>
<proteinExistence type="inferred from homology"/>
<organism evidence="3 4">
    <name type="scientific">Roseovarius faecimaris</name>
    <dbReference type="NCBI Taxonomy" id="2494550"/>
    <lineage>
        <taxon>Bacteria</taxon>
        <taxon>Pseudomonadati</taxon>
        <taxon>Pseudomonadota</taxon>
        <taxon>Alphaproteobacteria</taxon>
        <taxon>Rhodobacterales</taxon>
        <taxon>Roseobacteraceae</taxon>
        <taxon>Roseovarius</taxon>
    </lineage>
</organism>
<accession>A0A6I6IPX1</accession>
<dbReference type="InterPro" id="IPR005123">
    <property type="entry name" value="Oxoglu/Fe-dep_dioxygenase_dom"/>
</dbReference>
<keyword evidence="4" id="KW-1185">Reference proteome</keyword>
<dbReference type="GO" id="GO:0046872">
    <property type="term" value="F:metal ion binding"/>
    <property type="evidence" value="ECO:0007669"/>
    <property type="project" value="UniProtKB-KW"/>
</dbReference>
<sequence length="297" mass="33457">MRKMFVVRPTFFWKRLPNRNTAAKEHRMKPEDVVNLDLYPITEQESPECKALIARLKRELEENQYVSLPDFIRPEAREKAVADALAALPSAHHNSSNRNCYLQRSGDPALPDDHPRNIMLEASTRMLAYDRFPDDCPVKTLYHWAPVRDMVAGIVGSETLYDNEDPCQPVNLLCYQTGDRSAWHFDSVNAFTMTLMLQASEAGGDFEIVPHTRSDDDQNYDYVRRVLTGQCAEDAVSVARAAGSLCIFRGCNSLHRVSPVEGDAMRIMGVFVYEREPGVVGDPEVNATVYGRDCAPA</sequence>
<dbReference type="Proteomes" id="UP000428330">
    <property type="component" value="Chromosome"/>
</dbReference>
<feature type="domain" description="Fe2OG dioxygenase" evidence="2">
    <location>
        <begin position="163"/>
        <end position="275"/>
    </location>
</feature>
<evidence type="ECO:0000256" key="1">
    <source>
        <dbReference type="RuleBase" id="RU003682"/>
    </source>
</evidence>
<dbReference type="EMBL" id="CP034348">
    <property type="protein sequence ID" value="QGX99099.1"/>
    <property type="molecule type" value="Genomic_DNA"/>
</dbReference>
<gene>
    <name evidence="3" type="ORF">EI983_12805</name>
</gene>
<name>A0A6I6IPX1_9RHOB</name>
<dbReference type="AlphaFoldDB" id="A0A6I6IPX1"/>